<gene>
    <name evidence="5" type="ORF">BRAPAZ1V2_A05P05550.2</name>
</gene>
<sequence length="160" mass="18247">MRNGKDKFTPKPKKELEKKTNPKSTNILRGLISPSKCRLLKFAMDKKSATTEDDFDTKVNLEKQKDLIAHDQSDLEEEDESWSDVEEVVDEEIVPGGSKILFARNLSFQVERSDIEEFFKEAGQVVDIKFDTSKKFGEGRYLGFGIVEFATAREAQMVDC</sequence>
<feature type="region of interest" description="Disordered" evidence="3">
    <location>
        <begin position="1"/>
        <end position="27"/>
    </location>
</feature>
<dbReference type="Gramene" id="A05p05550.2_BraZ1">
    <property type="protein sequence ID" value="A05p05550.2_BraZ1.CDS"/>
    <property type="gene ID" value="A05g05550.2_BraZ1"/>
</dbReference>
<keyword evidence="1 2" id="KW-0694">RNA-binding</keyword>
<evidence type="ECO:0000256" key="3">
    <source>
        <dbReference type="SAM" id="MobiDB-lite"/>
    </source>
</evidence>
<dbReference type="InterPro" id="IPR012677">
    <property type="entry name" value="Nucleotide-bd_a/b_plait_sf"/>
</dbReference>
<dbReference type="InterPro" id="IPR000504">
    <property type="entry name" value="RRM_dom"/>
</dbReference>
<organism evidence="5 6">
    <name type="scientific">Brassica campestris</name>
    <name type="common">Field mustard</name>
    <dbReference type="NCBI Taxonomy" id="3711"/>
    <lineage>
        <taxon>Eukaryota</taxon>
        <taxon>Viridiplantae</taxon>
        <taxon>Streptophyta</taxon>
        <taxon>Embryophyta</taxon>
        <taxon>Tracheophyta</taxon>
        <taxon>Spermatophyta</taxon>
        <taxon>Magnoliopsida</taxon>
        <taxon>eudicotyledons</taxon>
        <taxon>Gunneridae</taxon>
        <taxon>Pentapetalae</taxon>
        <taxon>rosids</taxon>
        <taxon>malvids</taxon>
        <taxon>Brassicales</taxon>
        <taxon>Brassicaceae</taxon>
        <taxon>Brassiceae</taxon>
        <taxon>Brassica</taxon>
    </lineage>
</organism>
<dbReference type="SUPFAM" id="SSF54928">
    <property type="entry name" value="RNA-binding domain, RBD"/>
    <property type="match status" value="1"/>
</dbReference>
<dbReference type="EMBL" id="LS974621">
    <property type="protein sequence ID" value="CAG7874034.1"/>
    <property type="molecule type" value="Genomic_DNA"/>
</dbReference>
<evidence type="ECO:0000313" key="6">
    <source>
        <dbReference type="Proteomes" id="UP000694005"/>
    </source>
</evidence>
<dbReference type="Gene3D" id="3.30.70.330">
    <property type="match status" value="1"/>
</dbReference>
<proteinExistence type="predicted"/>
<dbReference type="Proteomes" id="UP000694005">
    <property type="component" value="Chromosome A05"/>
</dbReference>
<dbReference type="AlphaFoldDB" id="A0A8D9GAG9"/>
<evidence type="ECO:0000259" key="4">
    <source>
        <dbReference type="PROSITE" id="PS50102"/>
    </source>
</evidence>
<dbReference type="GO" id="GO:0003723">
    <property type="term" value="F:RNA binding"/>
    <property type="evidence" value="ECO:0007669"/>
    <property type="project" value="UniProtKB-UniRule"/>
</dbReference>
<evidence type="ECO:0000256" key="2">
    <source>
        <dbReference type="PROSITE-ProRule" id="PRU00176"/>
    </source>
</evidence>
<dbReference type="PANTHER" id="PTHR23236:SF11">
    <property type="entry name" value="EUKARYOTIC TRANSLATION INITIATION FACTOR 4H"/>
    <property type="match status" value="1"/>
</dbReference>
<accession>A0A8D9GAG9</accession>
<reference evidence="5 6" key="1">
    <citation type="submission" date="2021-07" db="EMBL/GenBank/DDBJ databases">
        <authorList>
            <consortium name="Genoscope - CEA"/>
            <person name="William W."/>
        </authorList>
    </citation>
    <scope>NUCLEOTIDE SEQUENCE [LARGE SCALE GENOMIC DNA]</scope>
</reference>
<dbReference type="PANTHER" id="PTHR23236">
    <property type="entry name" value="EUKARYOTIC TRANSLATION INITIATION FACTOR 4B/4H"/>
    <property type="match status" value="1"/>
</dbReference>
<evidence type="ECO:0000313" key="5">
    <source>
        <dbReference type="EMBL" id="CAG7874034.1"/>
    </source>
</evidence>
<name>A0A8D9GAG9_BRACM</name>
<feature type="domain" description="RRM" evidence="4">
    <location>
        <begin position="99"/>
        <end position="160"/>
    </location>
</feature>
<evidence type="ECO:0000256" key="1">
    <source>
        <dbReference type="ARBA" id="ARBA00022884"/>
    </source>
</evidence>
<protein>
    <recommendedName>
        <fullName evidence="4">RRM domain-containing protein</fullName>
    </recommendedName>
</protein>
<dbReference type="PROSITE" id="PS50102">
    <property type="entry name" value="RRM"/>
    <property type="match status" value="1"/>
</dbReference>
<dbReference type="InterPro" id="IPR035979">
    <property type="entry name" value="RBD_domain_sf"/>
</dbReference>
<dbReference type="Pfam" id="PF00076">
    <property type="entry name" value="RRM_1"/>
    <property type="match status" value="1"/>
</dbReference>
<feature type="compositionally biased region" description="Basic and acidic residues" evidence="3">
    <location>
        <begin position="1"/>
        <end position="20"/>
    </location>
</feature>